<dbReference type="EMBL" id="LT629739">
    <property type="protein sequence ID" value="SDS23620.1"/>
    <property type="molecule type" value="Genomic_DNA"/>
</dbReference>
<feature type="transmembrane region" description="Helical" evidence="9">
    <location>
        <begin position="288"/>
        <end position="309"/>
    </location>
</feature>
<dbReference type="GO" id="GO:0022857">
    <property type="term" value="F:transmembrane transporter activity"/>
    <property type="evidence" value="ECO:0007669"/>
    <property type="project" value="InterPro"/>
</dbReference>
<evidence type="ECO:0000256" key="1">
    <source>
        <dbReference type="ARBA" id="ARBA00004651"/>
    </source>
</evidence>
<keyword evidence="6 9" id="KW-1133">Transmembrane helix</keyword>
<gene>
    <name evidence="10" type="ORF">SAMN04489751_1547</name>
</gene>
<evidence type="ECO:0000256" key="7">
    <source>
        <dbReference type="ARBA" id="ARBA00023136"/>
    </source>
</evidence>
<keyword evidence="5 9" id="KW-0812">Transmembrane</keyword>
<feature type="transmembrane region" description="Helical" evidence="9">
    <location>
        <begin position="156"/>
        <end position="177"/>
    </location>
</feature>
<feature type="transmembrane region" description="Helical" evidence="9">
    <location>
        <begin position="79"/>
        <end position="96"/>
    </location>
</feature>
<protein>
    <submittedName>
        <fullName evidence="10">Choline/carnitine/betaine transport</fullName>
    </submittedName>
</protein>
<evidence type="ECO:0000256" key="3">
    <source>
        <dbReference type="ARBA" id="ARBA00022448"/>
    </source>
</evidence>
<keyword evidence="4" id="KW-1003">Cell membrane</keyword>
<feature type="transmembrane region" description="Helical" evidence="9">
    <location>
        <begin position="249"/>
        <end position="268"/>
    </location>
</feature>
<feature type="compositionally biased region" description="Acidic residues" evidence="8">
    <location>
        <begin position="26"/>
        <end position="54"/>
    </location>
</feature>
<keyword evidence="11" id="KW-1185">Reference proteome</keyword>
<keyword evidence="3" id="KW-0813">Transport</keyword>
<evidence type="ECO:0000256" key="4">
    <source>
        <dbReference type="ARBA" id="ARBA00022475"/>
    </source>
</evidence>
<dbReference type="InterPro" id="IPR000060">
    <property type="entry name" value="BCCT_transptr"/>
</dbReference>
<dbReference type="Pfam" id="PF02028">
    <property type="entry name" value="BCCT"/>
    <property type="match status" value="1"/>
</dbReference>
<feature type="transmembrane region" description="Helical" evidence="9">
    <location>
        <begin position="414"/>
        <end position="432"/>
    </location>
</feature>
<evidence type="ECO:0000313" key="10">
    <source>
        <dbReference type="EMBL" id="SDS23620.1"/>
    </source>
</evidence>
<proteinExistence type="inferred from homology"/>
<evidence type="ECO:0000256" key="2">
    <source>
        <dbReference type="ARBA" id="ARBA00005658"/>
    </source>
</evidence>
<feature type="transmembrane region" description="Helical" evidence="9">
    <location>
        <begin position="116"/>
        <end position="136"/>
    </location>
</feature>
<feature type="transmembrane region" description="Helical" evidence="9">
    <location>
        <begin position="383"/>
        <end position="402"/>
    </location>
</feature>
<keyword evidence="7 9" id="KW-0472">Membrane</keyword>
<evidence type="ECO:0000313" key="11">
    <source>
        <dbReference type="Proteomes" id="UP000199700"/>
    </source>
</evidence>
<evidence type="ECO:0000256" key="8">
    <source>
        <dbReference type="SAM" id="MobiDB-lite"/>
    </source>
</evidence>
<organism evidence="10 11">
    <name type="scientific">Brevibacterium sandarakinum</name>
    <dbReference type="NCBI Taxonomy" id="629680"/>
    <lineage>
        <taxon>Bacteria</taxon>
        <taxon>Bacillati</taxon>
        <taxon>Actinomycetota</taxon>
        <taxon>Actinomycetes</taxon>
        <taxon>Micrococcales</taxon>
        <taxon>Brevibacteriaceae</taxon>
        <taxon>Brevibacterium</taxon>
    </lineage>
</organism>
<dbReference type="NCBIfam" id="TIGR00842">
    <property type="entry name" value="bcct"/>
    <property type="match status" value="1"/>
</dbReference>
<accession>A0A1H1QJJ0</accession>
<dbReference type="PANTHER" id="PTHR30047">
    <property type="entry name" value="HIGH-AFFINITY CHOLINE TRANSPORT PROTEIN-RELATED"/>
    <property type="match status" value="1"/>
</dbReference>
<feature type="transmembrane region" description="Helical" evidence="9">
    <location>
        <begin position="210"/>
        <end position="228"/>
    </location>
</feature>
<name>A0A1H1QJJ0_BRESA</name>
<sequence>MLMPAAEAVLSLETTMTMLDNHVPEPEPDPGAEADSEPDSDPEPDPSADPEPEPDSVKTATKQTGESEETARRSPVGSVFFWAVAFVIAFVIWATVSPDSLGDIMTTAMTAVSSSFGWIYLVVPFAAIVMLVWFAASRFGRIRLGSADSLPEYSTVAWLSMILAAVMGIGLVSYGVAEPMSHFMVPPHGLAEPETMDAAIRAMQFSYLDWGFQAWAIFGVFGLAIGYSTHRKGRPALVSTMLRPVLGRLVDGWVGKFIDILTIIATLFGTTTSLGLGASQIGEGLNTIFGIDATIVLQIVVVAVLTLLFTGSAFTGVSRGIRYISQITLTMATLLGLFVFITGPSGFVANLFVRSVGSFAGDFLEVSFMTPSSAADSEWMLSWTYFMMAWWLSWSAFVGIFLAKISKGRTIRQFVAGVLLVPSAVFFVWFTIMGGSAIKLDMEGAKIGEATAENLDTAFFSLLDQLPLTLLTSIFTIIMVILFFVSSADSNTFVLSSLSSGGSFEPRRPVIATWGFLTGACAIVLLLVGGLQALQQAAMLSAVPFSIIVVILGVALIKELRSDHQIVEEVARKRHVLGI</sequence>
<evidence type="ECO:0000256" key="5">
    <source>
        <dbReference type="ARBA" id="ARBA00022692"/>
    </source>
</evidence>
<dbReference type="Proteomes" id="UP000199700">
    <property type="component" value="Chromosome"/>
</dbReference>
<feature type="transmembrane region" description="Helical" evidence="9">
    <location>
        <begin position="509"/>
        <end position="531"/>
    </location>
</feature>
<feature type="transmembrane region" description="Helical" evidence="9">
    <location>
        <begin position="468"/>
        <end position="488"/>
    </location>
</feature>
<dbReference type="AlphaFoldDB" id="A0A1H1QJJ0"/>
<evidence type="ECO:0000256" key="9">
    <source>
        <dbReference type="SAM" id="Phobius"/>
    </source>
</evidence>
<feature type="region of interest" description="Disordered" evidence="8">
    <location>
        <begin position="16"/>
        <end position="71"/>
    </location>
</feature>
<comment type="subcellular location">
    <subcellularLocation>
        <location evidence="1">Cell membrane</location>
        <topology evidence="1">Multi-pass membrane protein</topology>
    </subcellularLocation>
</comment>
<evidence type="ECO:0000256" key="6">
    <source>
        <dbReference type="ARBA" id="ARBA00022989"/>
    </source>
</evidence>
<comment type="similarity">
    <text evidence="2">Belongs to the BCCT transporter (TC 2.A.15) family.</text>
</comment>
<feature type="transmembrane region" description="Helical" evidence="9">
    <location>
        <begin position="537"/>
        <end position="557"/>
    </location>
</feature>
<dbReference type="GO" id="GO:0005886">
    <property type="term" value="C:plasma membrane"/>
    <property type="evidence" value="ECO:0007669"/>
    <property type="project" value="UniProtKB-SubCell"/>
</dbReference>
<dbReference type="PANTHER" id="PTHR30047:SF7">
    <property type="entry name" value="HIGH-AFFINITY CHOLINE TRANSPORT PROTEIN"/>
    <property type="match status" value="1"/>
</dbReference>
<reference evidence="10" key="1">
    <citation type="submission" date="2016-10" db="EMBL/GenBank/DDBJ databases">
        <authorList>
            <person name="Varghese N."/>
            <person name="Submissions S."/>
        </authorList>
    </citation>
    <scope>NUCLEOTIDE SEQUENCE [LARGE SCALE GENOMIC DNA]</scope>
    <source>
        <strain evidence="10">DSM 22082</strain>
    </source>
</reference>